<dbReference type="OrthoDB" id="1938625at2759"/>
<name>A0A7J7P8N5_9MAGN</name>
<evidence type="ECO:0000313" key="2">
    <source>
        <dbReference type="Proteomes" id="UP000541444"/>
    </source>
</evidence>
<evidence type="ECO:0000313" key="1">
    <source>
        <dbReference type="EMBL" id="KAF6175514.1"/>
    </source>
</evidence>
<dbReference type="Proteomes" id="UP000541444">
    <property type="component" value="Unassembled WGS sequence"/>
</dbReference>
<dbReference type="EMBL" id="JACGCM010000182">
    <property type="protein sequence ID" value="KAF6175514.1"/>
    <property type="molecule type" value="Genomic_DNA"/>
</dbReference>
<keyword evidence="2" id="KW-1185">Reference proteome</keyword>
<comment type="caution">
    <text evidence="1">The sequence shown here is derived from an EMBL/GenBank/DDBJ whole genome shotgun (WGS) entry which is preliminary data.</text>
</comment>
<accession>A0A7J7P8N5</accession>
<reference evidence="1 2" key="1">
    <citation type="journal article" date="2020" name="IScience">
        <title>Genome Sequencing of the Endangered Kingdonia uniflora (Circaeasteraceae, Ranunculales) Reveals Potential Mechanisms of Evolutionary Specialization.</title>
        <authorList>
            <person name="Sun Y."/>
            <person name="Deng T."/>
            <person name="Zhang A."/>
            <person name="Moore M.J."/>
            <person name="Landis J.B."/>
            <person name="Lin N."/>
            <person name="Zhang H."/>
            <person name="Zhang X."/>
            <person name="Huang J."/>
            <person name="Zhang X."/>
            <person name="Sun H."/>
            <person name="Wang H."/>
        </authorList>
    </citation>
    <scope>NUCLEOTIDE SEQUENCE [LARGE SCALE GENOMIC DNA]</scope>
    <source>
        <strain evidence="1">TB1705</strain>
        <tissue evidence="1">Leaf</tissue>
    </source>
</reference>
<dbReference type="AlphaFoldDB" id="A0A7J7P8N5"/>
<feature type="non-terminal residue" evidence="1">
    <location>
        <position position="1"/>
    </location>
</feature>
<sequence length="66" mass="7725">KLTNKAGDFIRYHKKSTIWPSIKLAVSINRPYIGWLVGNGANIDFWRDTWPTEIPLREYTEMSQSL</sequence>
<gene>
    <name evidence="1" type="ORF">GIB67_022004</name>
</gene>
<organism evidence="1 2">
    <name type="scientific">Kingdonia uniflora</name>
    <dbReference type="NCBI Taxonomy" id="39325"/>
    <lineage>
        <taxon>Eukaryota</taxon>
        <taxon>Viridiplantae</taxon>
        <taxon>Streptophyta</taxon>
        <taxon>Embryophyta</taxon>
        <taxon>Tracheophyta</taxon>
        <taxon>Spermatophyta</taxon>
        <taxon>Magnoliopsida</taxon>
        <taxon>Ranunculales</taxon>
        <taxon>Circaeasteraceae</taxon>
        <taxon>Kingdonia</taxon>
    </lineage>
</organism>
<proteinExistence type="predicted"/>
<protein>
    <submittedName>
        <fullName evidence="1">Uncharacterized protein</fullName>
    </submittedName>
</protein>